<dbReference type="EMBL" id="CAJEWE010000007">
    <property type="protein sequence ID" value="CAD2073757.1"/>
    <property type="molecule type" value="Genomic_DNA"/>
</dbReference>
<dbReference type="InterPro" id="IPR022664">
    <property type="entry name" value="DapB_N_CS"/>
</dbReference>
<dbReference type="InterPro" id="IPR000846">
    <property type="entry name" value="DapB_N"/>
</dbReference>
<comment type="function">
    <text evidence="9">Catalyzes the conversion of 4-hydroxy-tetrahydrodipicolinate (HTPA) to tetrahydrodipicolinate.</text>
</comment>
<evidence type="ECO:0000256" key="5">
    <source>
        <dbReference type="ARBA" id="ARBA00022915"/>
    </source>
</evidence>
<keyword evidence="4 9" id="KW-0521">NADP</keyword>
<evidence type="ECO:0000256" key="6">
    <source>
        <dbReference type="ARBA" id="ARBA00023002"/>
    </source>
</evidence>
<dbReference type="GO" id="GO:0009089">
    <property type="term" value="P:lysine biosynthetic process via diaminopimelate"/>
    <property type="evidence" value="ECO:0007669"/>
    <property type="project" value="UniProtKB-UniRule"/>
</dbReference>
<dbReference type="NCBIfam" id="TIGR00036">
    <property type="entry name" value="dapB"/>
    <property type="match status" value="1"/>
</dbReference>
<evidence type="ECO:0000256" key="7">
    <source>
        <dbReference type="ARBA" id="ARBA00023027"/>
    </source>
</evidence>
<comment type="caution">
    <text evidence="13">The sequence shown here is derived from an EMBL/GenBank/DDBJ whole genome shotgun (WGS) entry which is preliminary data.</text>
</comment>
<gene>
    <name evidence="9 13" type="primary">dapB</name>
    <name evidence="13" type="ORF">JEOSCH030_00551</name>
</gene>
<dbReference type="Gene3D" id="3.30.360.10">
    <property type="entry name" value="Dihydrodipicolinate Reductase, domain 2"/>
    <property type="match status" value="1"/>
</dbReference>
<comment type="subcellular location">
    <subcellularLocation>
        <location evidence="9">Cytoplasm</location>
    </subcellularLocation>
</comment>
<dbReference type="EC" id="1.17.1.8" evidence="9 10"/>
<dbReference type="Gene3D" id="3.40.50.720">
    <property type="entry name" value="NAD(P)-binding Rossmann-like Domain"/>
    <property type="match status" value="1"/>
</dbReference>
<keyword evidence="14" id="KW-1185">Reference proteome</keyword>
<keyword evidence="3 9" id="KW-0028">Amino-acid biosynthesis</keyword>
<evidence type="ECO:0000256" key="3">
    <source>
        <dbReference type="ARBA" id="ARBA00022605"/>
    </source>
</evidence>
<dbReference type="SUPFAM" id="SSF51735">
    <property type="entry name" value="NAD(P)-binding Rossmann-fold domains"/>
    <property type="match status" value="1"/>
</dbReference>
<comment type="subunit">
    <text evidence="9">Homotetramer.</text>
</comment>
<proteinExistence type="inferred from homology"/>
<accession>A0A6V7R8D8</accession>
<comment type="pathway">
    <text evidence="9">Amino-acid biosynthesis; L-lysine biosynthesis via DAP pathway; (S)-tetrahydrodipicolinate from L-aspartate: step 4/4.</text>
</comment>
<evidence type="ECO:0000256" key="1">
    <source>
        <dbReference type="ARBA" id="ARBA00006642"/>
    </source>
</evidence>
<dbReference type="RefSeq" id="WP_186085744.1">
    <property type="nucleotide sequence ID" value="NZ_BMDB01000002.1"/>
</dbReference>
<dbReference type="SUPFAM" id="SSF55347">
    <property type="entry name" value="Glyceraldehyde-3-phosphate dehydrogenase-like, C-terminal domain"/>
    <property type="match status" value="1"/>
</dbReference>
<comment type="catalytic activity">
    <reaction evidence="9">
        <text>(S)-2,3,4,5-tetrahydrodipicolinate + NAD(+) + H2O = (2S,4S)-4-hydroxy-2,3,4,5-tetrahydrodipicolinate + NADH + H(+)</text>
        <dbReference type="Rhea" id="RHEA:35323"/>
        <dbReference type="ChEBI" id="CHEBI:15377"/>
        <dbReference type="ChEBI" id="CHEBI:15378"/>
        <dbReference type="ChEBI" id="CHEBI:16845"/>
        <dbReference type="ChEBI" id="CHEBI:57540"/>
        <dbReference type="ChEBI" id="CHEBI:57945"/>
        <dbReference type="ChEBI" id="CHEBI:67139"/>
        <dbReference type="EC" id="1.17.1.8"/>
    </reaction>
</comment>
<feature type="domain" description="Dihydrodipicolinate reductase N-terminal" evidence="11">
    <location>
        <begin position="1"/>
        <end position="104"/>
    </location>
</feature>
<evidence type="ECO:0000259" key="11">
    <source>
        <dbReference type="Pfam" id="PF01113"/>
    </source>
</evidence>
<sequence>MNILLVGATGQMGRAVSDLAGSEIVAGIGRSASDFPVYETFKEVTEDVDVIIDFSTPDLLEDMLNFAEKNKVPVVIATTGYSEAHVSLIEDISNNVPIVYAGNYSLGINVMEQLAEQIARTLKNFDIEITETHHKFKKDAPSGTANMLFDAVNHGRDGKLHKLEGRSGMYESRDQNEVGISSLRGGTAVGEHSVFFYGEDEIIELKHTAFSKRIFAKGALEAAEFLVQKEPGLYTVTDVLEG</sequence>
<dbReference type="PANTHER" id="PTHR20836">
    <property type="entry name" value="DIHYDRODIPICOLINATE REDUCTASE"/>
    <property type="match status" value="1"/>
</dbReference>
<dbReference type="PROSITE" id="PS01298">
    <property type="entry name" value="DAPB"/>
    <property type="match status" value="1"/>
</dbReference>
<feature type="active site" description="Proton donor/acceptor" evidence="9">
    <location>
        <position position="133"/>
    </location>
</feature>
<dbReference type="PANTHER" id="PTHR20836:SF7">
    <property type="entry name" value="4-HYDROXY-TETRAHYDRODIPICOLINATE REDUCTASE"/>
    <property type="match status" value="1"/>
</dbReference>
<evidence type="ECO:0000313" key="13">
    <source>
        <dbReference type="EMBL" id="CAD2073757.1"/>
    </source>
</evidence>
<dbReference type="GO" id="GO:0008839">
    <property type="term" value="F:4-hydroxy-tetrahydrodipicolinate reductase"/>
    <property type="evidence" value="ECO:0007669"/>
    <property type="project" value="UniProtKB-UniRule"/>
</dbReference>
<feature type="active site" description="Proton donor" evidence="9">
    <location>
        <position position="137"/>
    </location>
</feature>
<keyword evidence="7 9" id="KW-0520">NAD</keyword>
<dbReference type="GO" id="GO:0051287">
    <property type="term" value="F:NAD binding"/>
    <property type="evidence" value="ECO:0007669"/>
    <property type="project" value="UniProtKB-UniRule"/>
</dbReference>
<dbReference type="HAMAP" id="MF_00102">
    <property type="entry name" value="DapB"/>
    <property type="match status" value="1"/>
</dbReference>
<comment type="caution">
    <text evidence="9">Lacks conserved residue(s) required for the propagation of feature annotation.</text>
</comment>
<protein>
    <recommendedName>
        <fullName evidence="9 10">4-hydroxy-tetrahydrodipicolinate reductase</fullName>
        <shortName evidence="9">HTPA reductase</shortName>
        <ecNumber evidence="9 10">1.17.1.8</ecNumber>
    </recommendedName>
</protein>
<dbReference type="PIRSF" id="PIRSF000161">
    <property type="entry name" value="DHPR"/>
    <property type="match status" value="1"/>
</dbReference>
<feature type="binding site" evidence="9">
    <location>
        <begin position="77"/>
        <end position="79"/>
    </location>
    <ligand>
        <name>NAD(+)</name>
        <dbReference type="ChEBI" id="CHEBI:57540"/>
    </ligand>
</feature>
<feature type="domain" description="Dihydrodipicolinate reductase C-terminal" evidence="12">
    <location>
        <begin position="107"/>
        <end position="240"/>
    </location>
</feature>
<comment type="caution">
    <text evidence="9">Was originally thought to be a dihydrodipicolinate reductase (DHDPR), catalyzing the conversion of dihydrodipicolinate to tetrahydrodipicolinate. However, it was shown in E.coli that the substrate of the enzymatic reaction is not dihydrodipicolinate (DHDP) but in fact (2S,4S)-4-hydroxy-2,3,4,5-tetrahydrodipicolinic acid (HTPA), the product released by the DapA-catalyzed reaction.</text>
</comment>
<keyword evidence="8 9" id="KW-0457">Lysine biosynthesis</keyword>
<dbReference type="InterPro" id="IPR036291">
    <property type="entry name" value="NAD(P)-bd_dom_sf"/>
</dbReference>
<dbReference type="GO" id="GO:0019877">
    <property type="term" value="P:diaminopimelate biosynthetic process"/>
    <property type="evidence" value="ECO:0007669"/>
    <property type="project" value="UniProtKB-UniRule"/>
</dbReference>
<dbReference type="InterPro" id="IPR023940">
    <property type="entry name" value="DHDPR_bac"/>
</dbReference>
<evidence type="ECO:0000259" key="12">
    <source>
        <dbReference type="Pfam" id="PF05173"/>
    </source>
</evidence>
<keyword evidence="2 9" id="KW-0963">Cytoplasm</keyword>
<keyword evidence="6 9" id="KW-0560">Oxidoreductase</keyword>
<evidence type="ECO:0000256" key="8">
    <source>
        <dbReference type="ARBA" id="ARBA00023154"/>
    </source>
</evidence>
<dbReference type="GO" id="GO:0016726">
    <property type="term" value="F:oxidoreductase activity, acting on CH or CH2 groups, NAD or NADP as acceptor"/>
    <property type="evidence" value="ECO:0007669"/>
    <property type="project" value="UniProtKB-UniRule"/>
</dbReference>
<dbReference type="Pfam" id="PF05173">
    <property type="entry name" value="DapB_C"/>
    <property type="match status" value="1"/>
</dbReference>
<dbReference type="InterPro" id="IPR022663">
    <property type="entry name" value="DapB_C"/>
</dbReference>
<dbReference type="GO" id="GO:0005829">
    <property type="term" value="C:cytosol"/>
    <property type="evidence" value="ECO:0007669"/>
    <property type="project" value="TreeGrafter"/>
</dbReference>
<dbReference type="UniPathway" id="UPA00034">
    <property type="reaction ID" value="UER00018"/>
</dbReference>
<feature type="binding site" evidence="9">
    <location>
        <begin position="7"/>
        <end position="12"/>
    </location>
    <ligand>
        <name>NAD(+)</name>
        <dbReference type="ChEBI" id="CHEBI:57540"/>
    </ligand>
</feature>
<reference evidence="13 14" key="1">
    <citation type="submission" date="2020-07" db="EMBL/GenBank/DDBJ databases">
        <authorList>
            <person name="Criscuolo A."/>
        </authorList>
    </citation>
    <scope>NUCLEOTIDE SEQUENCE [LARGE SCALE GENOMIC DNA]</scope>
    <source>
        <strain evidence="14">CIP 111030</strain>
    </source>
</reference>
<feature type="binding site" evidence="9">
    <location>
        <position position="134"/>
    </location>
    <ligand>
        <name>(S)-2,3,4,5-tetrahydrodipicolinate</name>
        <dbReference type="ChEBI" id="CHEBI:16845"/>
    </ligand>
</feature>
<dbReference type="Proteomes" id="UP000521032">
    <property type="component" value="Unassembled WGS sequence"/>
</dbReference>
<evidence type="ECO:0000313" key="14">
    <source>
        <dbReference type="Proteomes" id="UP000521032"/>
    </source>
</evidence>
<dbReference type="Pfam" id="PF01113">
    <property type="entry name" value="DapB_N"/>
    <property type="match status" value="1"/>
</dbReference>
<evidence type="ECO:0000256" key="9">
    <source>
        <dbReference type="HAMAP-Rule" id="MF_00102"/>
    </source>
</evidence>
<evidence type="ECO:0000256" key="4">
    <source>
        <dbReference type="ARBA" id="ARBA00022857"/>
    </source>
</evidence>
<organism evidence="13 14">
    <name type="scientific">Phocicoccus schoeneichii</name>
    <dbReference type="NCBI Taxonomy" id="1812261"/>
    <lineage>
        <taxon>Bacteria</taxon>
        <taxon>Bacillati</taxon>
        <taxon>Bacillota</taxon>
        <taxon>Bacilli</taxon>
        <taxon>Bacillales</taxon>
        <taxon>Salinicoccaceae</taxon>
        <taxon>Phocicoccus</taxon>
    </lineage>
</organism>
<comment type="similarity">
    <text evidence="1 9">Belongs to the DapB family.</text>
</comment>
<feature type="binding site" evidence="9">
    <location>
        <begin position="143"/>
        <end position="144"/>
    </location>
    <ligand>
        <name>(S)-2,3,4,5-tetrahydrodipicolinate</name>
        <dbReference type="ChEBI" id="CHEBI:16845"/>
    </ligand>
</feature>
<evidence type="ECO:0000256" key="2">
    <source>
        <dbReference type="ARBA" id="ARBA00022490"/>
    </source>
</evidence>
<dbReference type="AlphaFoldDB" id="A0A6V7R8D8"/>
<name>A0A6V7R8D8_9BACL</name>
<feature type="binding site" evidence="9">
    <location>
        <begin position="101"/>
        <end position="104"/>
    </location>
    <ligand>
        <name>NAD(+)</name>
        <dbReference type="ChEBI" id="CHEBI:57540"/>
    </ligand>
</feature>
<comment type="catalytic activity">
    <reaction evidence="9">
        <text>(S)-2,3,4,5-tetrahydrodipicolinate + NADP(+) + H2O = (2S,4S)-4-hydroxy-2,3,4,5-tetrahydrodipicolinate + NADPH + H(+)</text>
        <dbReference type="Rhea" id="RHEA:35331"/>
        <dbReference type="ChEBI" id="CHEBI:15377"/>
        <dbReference type="ChEBI" id="CHEBI:15378"/>
        <dbReference type="ChEBI" id="CHEBI:16845"/>
        <dbReference type="ChEBI" id="CHEBI:57783"/>
        <dbReference type="ChEBI" id="CHEBI:58349"/>
        <dbReference type="ChEBI" id="CHEBI:67139"/>
        <dbReference type="EC" id="1.17.1.8"/>
    </reaction>
</comment>
<dbReference type="CDD" id="cd02274">
    <property type="entry name" value="DHDPR_N"/>
    <property type="match status" value="1"/>
</dbReference>
<evidence type="ECO:0000256" key="10">
    <source>
        <dbReference type="NCBIfam" id="TIGR00036"/>
    </source>
</evidence>
<keyword evidence="5 9" id="KW-0220">Diaminopimelate biosynthesis</keyword>
<dbReference type="GO" id="GO:0050661">
    <property type="term" value="F:NADP binding"/>
    <property type="evidence" value="ECO:0007669"/>
    <property type="project" value="UniProtKB-UniRule"/>
</dbReference>